<organism evidence="2 3">
    <name type="scientific">Sesamum alatum</name>
    <dbReference type="NCBI Taxonomy" id="300844"/>
    <lineage>
        <taxon>Eukaryota</taxon>
        <taxon>Viridiplantae</taxon>
        <taxon>Streptophyta</taxon>
        <taxon>Embryophyta</taxon>
        <taxon>Tracheophyta</taxon>
        <taxon>Spermatophyta</taxon>
        <taxon>Magnoliopsida</taxon>
        <taxon>eudicotyledons</taxon>
        <taxon>Gunneridae</taxon>
        <taxon>Pentapetalae</taxon>
        <taxon>asterids</taxon>
        <taxon>lamiids</taxon>
        <taxon>Lamiales</taxon>
        <taxon>Pedaliaceae</taxon>
        <taxon>Sesamum</taxon>
    </lineage>
</organism>
<dbReference type="Proteomes" id="UP001293254">
    <property type="component" value="Unassembled WGS sequence"/>
</dbReference>
<dbReference type="AlphaFoldDB" id="A0AAE1YB91"/>
<evidence type="ECO:0000259" key="1">
    <source>
        <dbReference type="Pfam" id="PF24626"/>
    </source>
</evidence>
<proteinExistence type="predicted"/>
<evidence type="ECO:0000313" key="2">
    <source>
        <dbReference type="EMBL" id="KAK4426937.1"/>
    </source>
</evidence>
<evidence type="ECO:0000313" key="3">
    <source>
        <dbReference type="Proteomes" id="UP001293254"/>
    </source>
</evidence>
<reference evidence="2" key="1">
    <citation type="submission" date="2020-06" db="EMBL/GenBank/DDBJ databases">
        <authorList>
            <person name="Li T."/>
            <person name="Hu X."/>
            <person name="Zhang T."/>
            <person name="Song X."/>
            <person name="Zhang H."/>
            <person name="Dai N."/>
            <person name="Sheng W."/>
            <person name="Hou X."/>
            <person name="Wei L."/>
        </authorList>
    </citation>
    <scope>NUCLEOTIDE SEQUENCE</scope>
    <source>
        <strain evidence="2">3651</strain>
        <tissue evidence="2">Leaf</tissue>
    </source>
</reference>
<dbReference type="EMBL" id="JACGWO010000005">
    <property type="protein sequence ID" value="KAK4426937.1"/>
    <property type="molecule type" value="Genomic_DNA"/>
</dbReference>
<sequence>MYPSESLYGRPPPTIADYTDGCTKRAPGSSSNFNRIGSLQSPTVLLKSWPNGTNGSFHILHRIGQVVYEFELPPSSRTHPIFHISLLKRYVRPPLTLICPLPDLEGPTSKKPLGILVQCRIPTVDRERTKF</sequence>
<protein>
    <recommendedName>
        <fullName evidence="1">Tf2-1-like SH3-like domain-containing protein</fullName>
    </recommendedName>
</protein>
<name>A0AAE1YB91_9LAMI</name>
<dbReference type="InterPro" id="IPR056924">
    <property type="entry name" value="SH3_Tf2-1"/>
</dbReference>
<keyword evidence="3" id="KW-1185">Reference proteome</keyword>
<comment type="caution">
    <text evidence="2">The sequence shown here is derived from an EMBL/GenBank/DDBJ whole genome shotgun (WGS) entry which is preliminary data.</text>
</comment>
<feature type="domain" description="Tf2-1-like SH3-like" evidence="1">
    <location>
        <begin position="55"/>
        <end position="91"/>
    </location>
</feature>
<accession>A0AAE1YB91</accession>
<reference evidence="2" key="2">
    <citation type="journal article" date="2024" name="Plant">
        <title>Genomic evolution and insights into agronomic trait innovations of Sesamum species.</title>
        <authorList>
            <person name="Miao H."/>
            <person name="Wang L."/>
            <person name="Qu L."/>
            <person name="Liu H."/>
            <person name="Sun Y."/>
            <person name="Le M."/>
            <person name="Wang Q."/>
            <person name="Wei S."/>
            <person name="Zheng Y."/>
            <person name="Lin W."/>
            <person name="Duan Y."/>
            <person name="Cao H."/>
            <person name="Xiong S."/>
            <person name="Wang X."/>
            <person name="Wei L."/>
            <person name="Li C."/>
            <person name="Ma Q."/>
            <person name="Ju M."/>
            <person name="Zhao R."/>
            <person name="Li G."/>
            <person name="Mu C."/>
            <person name="Tian Q."/>
            <person name="Mei H."/>
            <person name="Zhang T."/>
            <person name="Gao T."/>
            <person name="Zhang H."/>
        </authorList>
    </citation>
    <scope>NUCLEOTIDE SEQUENCE</scope>
    <source>
        <strain evidence="2">3651</strain>
    </source>
</reference>
<gene>
    <name evidence="2" type="ORF">Salat_1462500</name>
</gene>
<dbReference type="Pfam" id="PF24626">
    <property type="entry name" value="SH3_Tf2-1"/>
    <property type="match status" value="1"/>
</dbReference>